<keyword evidence="1" id="KW-0732">Signal</keyword>
<proteinExistence type="predicted"/>
<accession>A0A170YGS6</accession>
<dbReference type="Pfam" id="PF13360">
    <property type="entry name" value="PQQ_2"/>
    <property type="match status" value="3"/>
</dbReference>
<feature type="domain" description="Pyrrolo-quinoline quinone repeat" evidence="3">
    <location>
        <begin position="375"/>
        <end position="442"/>
    </location>
</feature>
<reference evidence="5" key="1">
    <citation type="submission" date="2016-04" db="EMBL/GenBank/DDBJ databases">
        <title>Draft genome sequence of Paludibacter jiangxiensis strain NM7.</title>
        <authorList>
            <person name="Qiu Y."/>
            <person name="Matsuura N."/>
            <person name="Ohashi A."/>
            <person name="Tourlousse M.D."/>
            <person name="Sekiguchi Y."/>
        </authorList>
    </citation>
    <scope>NUCLEOTIDE SEQUENCE [LARGE SCALE GENOMIC DNA]</scope>
    <source>
        <strain evidence="5">NM7</strain>
    </source>
</reference>
<reference evidence="5" key="2">
    <citation type="journal article" date="2017" name="Genome Announc.">
        <title>Draft genome sequence of Paludibacter jiangxiensis NM7(T), a propionate-producing fermentative bacterium.</title>
        <authorList>
            <person name="Qiu Y.-L."/>
            <person name="Tourlousse D.M."/>
            <person name="Matsuura N."/>
            <person name="Ohashi A."/>
            <person name="Sekiguchi Y."/>
        </authorList>
    </citation>
    <scope>NUCLEOTIDE SEQUENCE [LARGE SCALE GENOMIC DNA]</scope>
    <source>
        <strain evidence="5">NM7</strain>
    </source>
</reference>
<dbReference type="InterPro" id="IPR002372">
    <property type="entry name" value="PQQ_rpt_dom"/>
</dbReference>
<feature type="domain" description="Pyrrolo-quinoline quinone repeat" evidence="3">
    <location>
        <begin position="291"/>
        <end position="365"/>
    </location>
</feature>
<dbReference type="OrthoDB" id="9816081at2"/>
<dbReference type="AlphaFoldDB" id="A0A170YGS6"/>
<gene>
    <name evidence="4" type="ORF">PJIAN_1383</name>
</gene>
<evidence type="ECO:0000259" key="2">
    <source>
        <dbReference type="Pfam" id="PF00149"/>
    </source>
</evidence>
<evidence type="ECO:0000256" key="1">
    <source>
        <dbReference type="SAM" id="SignalP"/>
    </source>
</evidence>
<dbReference type="Pfam" id="PF00149">
    <property type="entry name" value="Metallophos"/>
    <property type="match status" value="1"/>
</dbReference>
<comment type="caution">
    <text evidence="4">The sequence shown here is derived from an EMBL/GenBank/DDBJ whole genome shotgun (WGS) entry which is preliminary data.</text>
</comment>
<protein>
    <submittedName>
        <fullName evidence="4">Outer membrane protein assembly factor BamB</fullName>
    </submittedName>
</protein>
<sequence length="609" mass="67284">MMKRLMIFCGLMVSLCMQAQTKFAILTDLHVSPGNANERALSRIVDEINASDIPFVVITGDITNQGSNAELTNDKRLFSRFLKPYYLIPGNHETTWSQSAVREYYRLFGSDRFFFKHDNLLFVGYNTGPYMKMGDGHVKHEDLLWLDSILTKEAVKGTRLLAFAHYPLVENDMGNAREVVSVLKKHDAVVSFCGHGHAYKEMNFEGMKGMMVRSTFLGQDTVNAGYTVVQVTPDSLFVNEKKVGEEMKRRFAVSMDAGKKMAEPSELPIIPQLVDPTAVSLAYQDKASVFTGVAVDKNALYFGNSLGEIKALSKKSRKVLWNVSLGYSLYSTPVCANGLVVAPTADGELRALSAKNGKVVWTIKADGPFVADGCVVDGKLYQGGYKSFYCIDMATGKVDWKFTDINNYCQARPVIADGKVLFGAWDTYLYCLDRQTSALIWKWNNGKAQNLFSPANCVPAVHDGKVIIVAPDRYMTALDLSTGKQLWRSNQYTVRESQGVSADGKTVYAKLMNGQLLAVSSESSEYKPLWTVDAGLGYEHAPCPILEQNGVIYLGSRNGVVVAVEAASHKVLWSFKGGNSEVNQFSCDAQGNVYFSLIEGKIYKVGAKK</sequence>
<dbReference type="InterPro" id="IPR018391">
    <property type="entry name" value="PQQ_b-propeller_rpt"/>
</dbReference>
<evidence type="ECO:0000313" key="4">
    <source>
        <dbReference type="EMBL" id="GAT61798.1"/>
    </source>
</evidence>
<keyword evidence="5" id="KW-1185">Reference proteome</keyword>
<dbReference type="SUPFAM" id="SSF50998">
    <property type="entry name" value="Quinoprotein alcohol dehydrogenase-like"/>
    <property type="match status" value="1"/>
</dbReference>
<dbReference type="Gene3D" id="2.130.10.10">
    <property type="entry name" value="YVTN repeat-like/Quinoprotein amine dehydrogenase"/>
    <property type="match status" value="1"/>
</dbReference>
<dbReference type="PANTHER" id="PTHR34512:SF30">
    <property type="entry name" value="OUTER MEMBRANE PROTEIN ASSEMBLY FACTOR BAMB"/>
    <property type="match status" value="1"/>
</dbReference>
<organism evidence="4 5">
    <name type="scientific">Paludibacter jiangxiensis</name>
    <dbReference type="NCBI Taxonomy" id="681398"/>
    <lineage>
        <taxon>Bacteria</taxon>
        <taxon>Pseudomonadati</taxon>
        <taxon>Bacteroidota</taxon>
        <taxon>Bacteroidia</taxon>
        <taxon>Bacteroidales</taxon>
        <taxon>Paludibacteraceae</taxon>
        <taxon>Paludibacter</taxon>
    </lineage>
</organism>
<feature type="domain" description="Pyrrolo-quinoline quinone repeat" evidence="3">
    <location>
        <begin position="450"/>
        <end position="603"/>
    </location>
</feature>
<dbReference type="SMART" id="SM00564">
    <property type="entry name" value="PQQ"/>
    <property type="match status" value="6"/>
</dbReference>
<evidence type="ECO:0000259" key="3">
    <source>
        <dbReference type="Pfam" id="PF13360"/>
    </source>
</evidence>
<feature type="chain" id="PRO_5007904842" evidence="1">
    <location>
        <begin position="20"/>
        <end position="609"/>
    </location>
</feature>
<dbReference type="Proteomes" id="UP000076586">
    <property type="component" value="Unassembled WGS sequence"/>
</dbReference>
<dbReference type="EMBL" id="BDCR01000001">
    <property type="protein sequence ID" value="GAT61798.1"/>
    <property type="molecule type" value="Genomic_DNA"/>
</dbReference>
<dbReference type="PANTHER" id="PTHR34512">
    <property type="entry name" value="CELL SURFACE PROTEIN"/>
    <property type="match status" value="1"/>
</dbReference>
<dbReference type="GO" id="GO:0016787">
    <property type="term" value="F:hydrolase activity"/>
    <property type="evidence" value="ECO:0007669"/>
    <property type="project" value="InterPro"/>
</dbReference>
<dbReference type="InterPro" id="IPR029052">
    <property type="entry name" value="Metallo-depent_PP-like"/>
</dbReference>
<dbReference type="InterPro" id="IPR011047">
    <property type="entry name" value="Quinoprotein_ADH-like_sf"/>
</dbReference>
<feature type="signal peptide" evidence="1">
    <location>
        <begin position="1"/>
        <end position="19"/>
    </location>
</feature>
<dbReference type="InterPro" id="IPR004843">
    <property type="entry name" value="Calcineurin-like_PHP"/>
</dbReference>
<dbReference type="SUPFAM" id="SSF56300">
    <property type="entry name" value="Metallo-dependent phosphatases"/>
    <property type="match status" value="1"/>
</dbReference>
<name>A0A170YGS6_9BACT</name>
<dbReference type="RefSeq" id="WP_068701483.1">
    <property type="nucleotide sequence ID" value="NZ_BDCR01000001.1"/>
</dbReference>
<dbReference type="STRING" id="681398.PJIAN_1383"/>
<dbReference type="Gene3D" id="3.60.21.10">
    <property type="match status" value="1"/>
</dbReference>
<dbReference type="Gene3D" id="2.40.10.480">
    <property type="match status" value="2"/>
</dbReference>
<evidence type="ECO:0000313" key="5">
    <source>
        <dbReference type="Proteomes" id="UP000076586"/>
    </source>
</evidence>
<dbReference type="InterPro" id="IPR015943">
    <property type="entry name" value="WD40/YVTN_repeat-like_dom_sf"/>
</dbReference>
<feature type="domain" description="Calcineurin-like phosphoesterase" evidence="2">
    <location>
        <begin position="22"/>
        <end position="199"/>
    </location>
</feature>